<protein>
    <submittedName>
        <fullName evidence="3">Uncharacterized protein</fullName>
    </submittedName>
</protein>
<gene>
    <name evidence="3" type="ORF">DFH07DRAFT_770643</name>
</gene>
<organism evidence="3 4">
    <name type="scientific">Mycena maculata</name>
    <dbReference type="NCBI Taxonomy" id="230809"/>
    <lineage>
        <taxon>Eukaryota</taxon>
        <taxon>Fungi</taxon>
        <taxon>Dikarya</taxon>
        <taxon>Basidiomycota</taxon>
        <taxon>Agaricomycotina</taxon>
        <taxon>Agaricomycetes</taxon>
        <taxon>Agaricomycetidae</taxon>
        <taxon>Agaricales</taxon>
        <taxon>Marasmiineae</taxon>
        <taxon>Mycenaceae</taxon>
        <taxon>Mycena</taxon>
    </lineage>
</organism>
<feature type="compositionally biased region" description="Basic and acidic residues" evidence="1">
    <location>
        <begin position="103"/>
        <end position="118"/>
    </location>
</feature>
<reference evidence="3" key="1">
    <citation type="submission" date="2023-03" db="EMBL/GenBank/DDBJ databases">
        <title>Massive genome expansion in bonnet fungi (Mycena s.s.) driven by repeated elements and novel gene families across ecological guilds.</title>
        <authorList>
            <consortium name="Lawrence Berkeley National Laboratory"/>
            <person name="Harder C.B."/>
            <person name="Miyauchi S."/>
            <person name="Viragh M."/>
            <person name="Kuo A."/>
            <person name="Thoen E."/>
            <person name="Andreopoulos B."/>
            <person name="Lu D."/>
            <person name="Skrede I."/>
            <person name="Drula E."/>
            <person name="Henrissat B."/>
            <person name="Morin E."/>
            <person name="Kohler A."/>
            <person name="Barry K."/>
            <person name="LaButti K."/>
            <person name="Morin E."/>
            <person name="Salamov A."/>
            <person name="Lipzen A."/>
            <person name="Mereny Z."/>
            <person name="Hegedus B."/>
            <person name="Baldrian P."/>
            <person name="Stursova M."/>
            <person name="Weitz H."/>
            <person name="Taylor A."/>
            <person name="Grigoriev I.V."/>
            <person name="Nagy L.G."/>
            <person name="Martin F."/>
            <person name="Kauserud H."/>
        </authorList>
    </citation>
    <scope>NUCLEOTIDE SEQUENCE</scope>
    <source>
        <strain evidence="3">CBHHK188m</strain>
    </source>
</reference>
<sequence length="275" mass="29620">MIWHWVKPLAGSGQIWPILACVSVTSASESLCPCGGRTVVSRSSNVIGWATKEASGTGSGVFDVPVNAVRADLGFILREYSNPATLYSCDAQTEAADRLRLSGEGKKSCPHTNPREWNEQAPRNSTPNLLIVTGGPPATRPCTYTREVWHIGRRSPSADEVQDSGVLSSTEKTVTFVDVVRICAPGPGCIAGTFLRKTLTFSLEGERRGKKGSVPYPTGPARRSRRAKAPGSSTKGWSPNFLKSSLKKPLVEVVWGLKKPLSDKGSHVKFKCSPK</sequence>
<name>A0AAD7JFP9_9AGAR</name>
<keyword evidence="4" id="KW-1185">Reference proteome</keyword>
<dbReference type="Proteomes" id="UP001215280">
    <property type="component" value="Unassembled WGS sequence"/>
</dbReference>
<feature type="chain" id="PRO_5041960379" evidence="2">
    <location>
        <begin position="28"/>
        <end position="275"/>
    </location>
</feature>
<keyword evidence="2" id="KW-0732">Signal</keyword>
<dbReference type="EMBL" id="JARJLG010000039">
    <property type="protein sequence ID" value="KAJ7763987.1"/>
    <property type="molecule type" value="Genomic_DNA"/>
</dbReference>
<evidence type="ECO:0000256" key="2">
    <source>
        <dbReference type="SAM" id="SignalP"/>
    </source>
</evidence>
<feature type="region of interest" description="Disordered" evidence="1">
    <location>
        <begin position="103"/>
        <end position="136"/>
    </location>
</feature>
<feature type="signal peptide" evidence="2">
    <location>
        <begin position="1"/>
        <end position="27"/>
    </location>
</feature>
<evidence type="ECO:0000313" key="4">
    <source>
        <dbReference type="Proteomes" id="UP001215280"/>
    </source>
</evidence>
<feature type="region of interest" description="Disordered" evidence="1">
    <location>
        <begin position="206"/>
        <end position="240"/>
    </location>
</feature>
<dbReference type="AlphaFoldDB" id="A0AAD7JFP9"/>
<evidence type="ECO:0000313" key="3">
    <source>
        <dbReference type="EMBL" id="KAJ7763987.1"/>
    </source>
</evidence>
<proteinExistence type="predicted"/>
<comment type="caution">
    <text evidence="3">The sequence shown here is derived from an EMBL/GenBank/DDBJ whole genome shotgun (WGS) entry which is preliminary data.</text>
</comment>
<accession>A0AAD7JFP9</accession>
<feature type="compositionally biased region" description="Polar residues" evidence="1">
    <location>
        <begin position="231"/>
        <end position="240"/>
    </location>
</feature>
<evidence type="ECO:0000256" key="1">
    <source>
        <dbReference type="SAM" id="MobiDB-lite"/>
    </source>
</evidence>